<gene>
    <name evidence="2" type="ORF">RF679_10325</name>
</gene>
<name>A0ABY9RCS7_9BURK</name>
<accession>A0ABY9RCS7</accession>
<dbReference type="RefSeq" id="WP_309480558.1">
    <property type="nucleotide sequence ID" value="NZ_CP133720.1"/>
</dbReference>
<evidence type="ECO:0000313" key="2">
    <source>
        <dbReference type="EMBL" id="WMW79057.1"/>
    </source>
</evidence>
<dbReference type="EMBL" id="CP133720">
    <property type="protein sequence ID" value="WMW79057.1"/>
    <property type="molecule type" value="Genomic_DNA"/>
</dbReference>
<protein>
    <submittedName>
        <fullName evidence="2">DUF3619 family protein</fullName>
    </submittedName>
</protein>
<dbReference type="Pfam" id="PF12279">
    <property type="entry name" value="DUF3619"/>
    <property type="match status" value="1"/>
</dbReference>
<dbReference type="InterPro" id="IPR022064">
    <property type="entry name" value="DUF3619"/>
</dbReference>
<reference evidence="2" key="1">
    <citation type="submission" date="2023-09" db="EMBL/GenBank/DDBJ databases">
        <title>Undibacterium sp. 20NA77.5 isolated from freshwater.</title>
        <authorList>
            <person name="Le V."/>
            <person name="Ko S.-R."/>
            <person name="Ahn C.-Y."/>
            <person name="Oh H.-M."/>
        </authorList>
    </citation>
    <scope>NUCLEOTIDE SEQUENCE</scope>
    <source>
        <strain evidence="2">20NA77.5</strain>
    </source>
</reference>
<proteinExistence type="predicted"/>
<keyword evidence="1" id="KW-0812">Transmembrane</keyword>
<keyword evidence="3" id="KW-1185">Reference proteome</keyword>
<evidence type="ECO:0000313" key="3">
    <source>
        <dbReference type="Proteomes" id="UP001181355"/>
    </source>
</evidence>
<keyword evidence="1" id="KW-1133">Transmembrane helix</keyword>
<feature type="transmembrane region" description="Helical" evidence="1">
    <location>
        <begin position="78"/>
        <end position="95"/>
    </location>
</feature>
<organism evidence="2 3">
    <name type="scientific">Undibacterium cyanobacteriorum</name>
    <dbReference type="NCBI Taxonomy" id="3073561"/>
    <lineage>
        <taxon>Bacteria</taxon>
        <taxon>Pseudomonadati</taxon>
        <taxon>Pseudomonadota</taxon>
        <taxon>Betaproteobacteria</taxon>
        <taxon>Burkholderiales</taxon>
        <taxon>Oxalobacteraceae</taxon>
        <taxon>Undibacterium</taxon>
    </lineage>
</organism>
<dbReference type="Proteomes" id="UP001181355">
    <property type="component" value="Chromosome"/>
</dbReference>
<evidence type="ECO:0000256" key="1">
    <source>
        <dbReference type="SAM" id="Phobius"/>
    </source>
</evidence>
<sequence length="145" mass="15953">MNYAKEKAEIDFAYKVRRAMTESAENIPEPTLEKLAKARELALARQKPEGGAAILALSGALAGGAGRSITQRPWLRKLAFSLPLIVLAVGLYGIYEHEQQQQINDLAEIDAAVLVDELPPDAYVDNGFNAYLNKDNKPSEQKVEE</sequence>
<keyword evidence="1" id="KW-0472">Membrane</keyword>